<feature type="non-terminal residue" evidence="1">
    <location>
        <position position="1"/>
    </location>
</feature>
<dbReference type="EMBL" id="CAXIEN010000207">
    <property type="protein sequence ID" value="CAL1286678.1"/>
    <property type="molecule type" value="Genomic_DNA"/>
</dbReference>
<keyword evidence="2" id="KW-1185">Reference proteome</keyword>
<name>A0AAV2ARH3_9ARAC</name>
<accession>A0AAV2ARH3</accession>
<gene>
    <name evidence="1" type="ORF">LARSCL_LOCUS14383</name>
</gene>
<dbReference type="Proteomes" id="UP001497382">
    <property type="component" value="Unassembled WGS sequence"/>
</dbReference>
<sequence>TSGDSQTLSGSQLALSKDVTAIVPLSLRGSTVQCRRSEVLKLASKLLSCVDPRGNWISVIWNIIHDRN</sequence>
<comment type="caution">
    <text evidence="1">The sequence shown here is derived from an EMBL/GenBank/DDBJ whole genome shotgun (WGS) entry which is preliminary data.</text>
</comment>
<reference evidence="1 2" key="1">
    <citation type="submission" date="2024-04" db="EMBL/GenBank/DDBJ databases">
        <authorList>
            <person name="Rising A."/>
            <person name="Reimegard J."/>
            <person name="Sonavane S."/>
            <person name="Akerstrom W."/>
            <person name="Nylinder S."/>
            <person name="Hedman E."/>
            <person name="Kallberg Y."/>
        </authorList>
    </citation>
    <scope>NUCLEOTIDE SEQUENCE [LARGE SCALE GENOMIC DNA]</scope>
</reference>
<dbReference type="AlphaFoldDB" id="A0AAV2ARH3"/>
<feature type="non-terminal residue" evidence="1">
    <location>
        <position position="68"/>
    </location>
</feature>
<organism evidence="1 2">
    <name type="scientific">Larinioides sclopetarius</name>
    <dbReference type="NCBI Taxonomy" id="280406"/>
    <lineage>
        <taxon>Eukaryota</taxon>
        <taxon>Metazoa</taxon>
        <taxon>Ecdysozoa</taxon>
        <taxon>Arthropoda</taxon>
        <taxon>Chelicerata</taxon>
        <taxon>Arachnida</taxon>
        <taxon>Araneae</taxon>
        <taxon>Araneomorphae</taxon>
        <taxon>Entelegynae</taxon>
        <taxon>Araneoidea</taxon>
        <taxon>Araneidae</taxon>
        <taxon>Larinioides</taxon>
    </lineage>
</organism>
<evidence type="ECO:0000313" key="2">
    <source>
        <dbReference type="Proteomes" id="UP001497382"/>
    </source>
</evidence>
<protein>
    <submittedName>
        <fullName evidence="1">Uncharacterized protein</fullName>
    </submittedName>
</protein>
<evidence type="ECO:0000313" key="1">
    <source>
        <dbReference type="EMBL" id="CAL1286678.1"/>
    </source>
</evidence>
<proteinExistence type="predicted"/>